<evidence type="ECO:0000313" key="2">
    <source>
        <dbReference type="EMBL" id="KFO18273.1"/>
    </source>
</evidence>
<proteinExistence type="predicted"/>
<gene>
    <name evidence="2" type="ORF">H920_20361</name>
</gene>
<feature type="domain" description="D-glutamate cyclase-like C-terminal" evidence="1">
    <location>
        <begin position="64"/>
        <end position="140"/>
    </location>
</feature>
<keyword evidence="3" id="KW-1185">Reference proteome</keyword>
<dbReference type="AlphaFoldDB" id="A0A091CLM9"/>
<evidence type="ECO:0000313" key="3">
    <source>
        <dbReference type="Proteomes" id="UP000028990"/>
    </source>
</evidence>
<evidence type="ECO:0000259" key="1">
    <source>
        <dbReference type="Pfam" id="PF14336"/>
    </source>
</evidence>
<sequence>MIVLILQMEKVKLKMKSHCLCSRSEAEPDPSSDWFPSQTNTLTIPEDSWLPPRRLMVLKPRDGALFCKVKLLKASLSLPHACSILIITGLPTHFNVQPPEETEHSLEAIALATFLQALGKEVPMEVDQRALTLVTTLADYASWQGDAMATPPTGGLVQGRWSVEFLGRKNQVSFIQTHKDKAKAAIRTYSPCFRADLTTWWT</sequence>
<dbReference type="PANTHER" id="PTHR32022:SF10">
    <property type="entry name" value="D-GLUTAMATE CYCLASE, MITOCHONDRIAL"/>
    <property type="match status" value="1"/>
</dbReference>
<name>A0A091CLM9_FUKDA</name>
<dbReference type="Pfam" id="PF14336">
    <property type="entry name" value="GLUCM-like_C"/>
    <property type="match status" value="1"/>
</dbReference>
<dbReference type="eggNOG" id="ENOG502QV7A">
    <property type="taxonomic scope" value="Eukaryota"/>
</dbReference>
<dbReference type="GO" id="GO:0006536">
    <property type="term" value="P:glutamate metabolic process"/>
    <property type="evidence" value="ECO:0007669"/>
    <property type="project" value="TreeGrafter"/>
</dbReference>
<dbReference type="GO" id="GO:0047820">
    <property type="term" value="F:D-glutamate cyclase activity"/>
    <property type="evidence" value="ECO:0007669"/>
    <property type="project" value="TreeGrafter"/>
</dbReference>
<dbReference type="Proteomes" id="UP000028990">
    <property type="component" value="Unassembled WGS sequence"/>
</dbReference>
<protein>
    <recommendedName>
        <fullName evidence="1">D-glutamate cyclase-like C-terminal domain-containing protein</fullName>
    </recommendedName>
</protein>
<dbReference type="PANTHER" id="PTHR32022">
    <property type="entry name" value="D-GLUTAMATE CYCLASE, MITOCHONDRIAL"/>
    <property type="match status" value="1"/>
</dbReference>
<accession>A0A091CLM9</accession>
<organism evidence="2 3">
    <name type="scientific">Fukomys damarensis</name>
    <name type="common">Damaraland mole rat</name>
    <name type="synonym">Cryptomys damarensis</name>
    <dbReference type="NCBI Taxonomy" id="885580"/>
    <lineage>
        <taxon>Eukaryota</taxon>
        <taxon>Metazoa</taxon>
        <taxon>Chordata</taxon>
        <taxon>Craniata</taxon>
        <taxon>Vertebrata</taxon>
        <taxon>Euteleostomi</taxon>
        <taxon>Mammalia</taxon>
        <taxon>Eutheria</taxon>
        <taxon>Euarchontoglires</taxon>
        <taxon>Glires</taxon>
        <taxon>Rodentia</taxon>
        <taxon>Hystricomorpha</taxon>
        <taxon>Bathyergidae</taxon>
        <taxon>Fukomys</taxon>
    </lineage>
</organism>
<dbReference type="EMBL" id="KN125466">
    <property type="protein sequence ID" value="KFO18273.1"/>
    <property type="molecule type" value="Genomic_DNA"/>
</dbReference>
<reference evidence="2 3" key="1">
    <citation type="submission" date="2013-11" db="EMBL/GenBank/DDBJ databases">
        <title>The Damaraland mole rat (Fukomys damarensis) genome and evolution of African mole rats.</title>
        <authorList>
            <person name="Gladyshev V.N."/>
            <person name="Fang X."/>
        </authorList>
    </citation>
    <scope>NUCLEOTIDE SEQUENCE [LARGE SCALE GENOMIC DNA]</scope>
    <source>
        <tissue evidence="2">Liver</tissue>
    </source>
</reference>
<dbReference type="InterPro" id="IPR025504">
    <property type="entry name" value="GLUCM_C"/>
</dbReference>